<proteinExistence type="inferred from homology"/>
<accession>A0A328KNI0</accession>
<dbReference type="PANTHER" id="PTHR33797:SF2">
    <property type="entry name" value="ORGANIC HYDROPEROXIDE RESISTANCE PROTEIN-LIKE"/>
    <property type="match status" value="1"/>
</dbReference>
<dbReference type="Proteomes" id="UP000315953">
    <property type="component" value="Chromosome"/>
</dbReference>
<evidence type="ECO:0000313" key="6">
    <source>
        <dbReference type="Proteomes" id="UP000315953"/>
    </source>
</evidence>
<dbReference type="PANTHER" id="PTHR33797">
    <property type="entry name" value="ORGANIC HYDROPEROXIDE RESISTANCE PROTEIN-LIKE"/>
    <property type="match status" value="1"/>
</dbReference>
<dbReference type="RefSeq" id="WP_004635395.1">
    <property type="nucleotide sequence ID" value="NZ_CAJHJL010000003.1"/>
</dbReference>
<feature type="compositionally biased region" description="Polar residues" evidence="2">
    <location>
        <begin position="24"/>
        <end position="40"/>
    </location>
</feature>
<dbReference type="AlphaFoldDB" id="A0A328KNI0"/>
<dbReference type="Pfam" id="PF02566">
    <property type="entry name" value="OsmC"/>
    <property type="match status" value="1"/>
</dbReference>
<sequence length="135" mass="14902">MLYEVVAVNETGIDGQSYLVDGESYQTSSPTSDEPGTNPEQLMGLSLATCFNATLHAVLKEREIEPKSRVQVTVQLHQDEVSEEYYFTLDLTAAVADIPLDEAETIIQATHKRCPVAKIVGDYKHLTVETVPFEA</sequence>
<dbReference type="EMBL" id="CP041626">
    <property type="protein sequence ID" value="QDO90542.1"/>
    <property type="molecule type" value="Genomic_DNA"/>
</dbReference>
<evidence type="ECO:0000313" key="4">
    <source>
        <dbReference type="EMBL" id="RAN64267.1"/>
    </source>
</evidence>
<protein>
    <submittedName>
        <fullName evidence="3">OsmC family peroxiredoxin</fullName>
    </submittedName>
</protein>
<name>A0A328KNI0_9LACT</name>
<dbReference type="GeneID" id="42694010"/>
<evidence type="ECO:0000256" key="1">
    <source>
        <dbReference type="ARBA" id="ARBA00007378"/>
    </source>
</evidence>
<organism evidence="4 5">
    <name type="scientific">Dolosigranulum pigrum</name>
    <dbReference type="NCBI Taxonomy" id="29394"/>
    <lineage>
        <taxon>Bacteria</taxon>
        <taxon>Bacillati</taxon>
        <taxon>Bacillota</taxon>
        <taxon>Bacilli</taxon>
        <taxon>Lactobacillales</taxon>
        <taxon>Carnobacteriaceae</taxon>
        <taxon>Dolosigranulum</taxon>
    </lineage>
</organism>
<feature type="region of interest" description="Disordered" evidence="2">
    <location>
        <begin position="21"/>
        <end position="40"/>
    </location>
</feature>
<dbReference type="OrthoDB" id="9797508at2"/>
<dbReference type="SUPFAM" id="SSF82784">
    <property type="entry name" value="OsmC-like"/>
    <property type="match status" value="1"/>
</dbReference>
<reference evidence="4 5" key="1">
    <citation type="submission" date="2017-03" db="EMBL/GenBank/DDBJ databases">
        <title>wgs assembly of Dolosigranulum pigrum KPL CDC strains.</title>
        <authorList>
            <person name="Brugger S.D."/>
            <person name="Pettigrew M."/>
            <person name="Kong Y."/>
            <person name="Lemon K.P."/>
        </authorList>
    </citation>
    <scope>NUCLEOTIDE SEQUENCE [LARGE SCALE GENOMIC DNA]</scope>
    <source>
        <strain evidence="4 5">KPL1931_CDC4294-98</strain>
    </source>
</reference>
<dbReference type="InterPro" id="IPR019953">
    <property type="entry name" value="OHR"/>
</dbReference>
<comment type="similarity">
    <text evidence="1">Belongs to the OsmC/Ohr family.</text>
</comment>
<dbReference type="Gene3D" id="3.30.300.20">
    <property type="match status" value="1"/>
</dbReference>
<dbReference type="InterPro" id="IPR015946">
    <property type="entry name" value="KH_dom-like_a/b"/>
</dbReference>
<dbReference type="InterPro" id="IPR036102">
    <property type="entry name" value="OsmC/Ohrsf"/>
</dbReference>
<dbReference type="EMBL" id="NAQV01000007">
    <property type="protein sequence ID" value="RAN64267.1"/>
    <property type="molecule type" value="Genomic_DNA"/>
</dbReference>
<dbReference type="InterPro" id="IPR003718">
    <property type="entry name" value="OsmC/Ohr_fam"/>
</dbReference>
<evidence type="ECO:0000313" key="5">
    <source>
        <dbReference type="Proteomes" id="UP000249099"/>
    </source>
</evidence>
<gene>
    <name evidence="4" type="ORF">B8A44_02415</name>
    <name evidence="3" type="ORF">FNV33_00150</name>
</gene>
<evidence type="ECO:0000256" key="2">
    <source>
        <dbReference type="SAM" id="MobiDB-lite"/>
    </source>
</evidence>
<dbReference type="KEGG" id="dpm:FNV33_00150"/>
<reference evidence="3 6" key="2">
    <citation type="submission" date="2019-07" db="EMBL/GenBank/DDBJ databases">
        <title>Genome assembly of a nasal isolate of Dolosigranulum pigrum from a chronic sinusitis patient.</title>
        <authorList>
            <person name="Baig S."/>
            <person name="Overballe-Petersen S."/>
            <person name="Kaspar U."/>
            <person name="Rendboe A."/>
            <person name="de Man T."/>
            <person name="Liu C."/>
            <person name="Price L.B."/>
            <person name="Stegger M."/>
            <person name="Becker K."/>
            <person name="Skytt Andersen P."/>
        </authorList>
    </citation>
    <scope>NUCLEOTIDE SEQUENCE [LARGE SCALE GENOMIC DNA]</scope>
    <source>
        <strain evidence="3 6">83VPs-KB5</strain>
    </source>
</reference>
<dbReference type="Proteomes" id="UP000249099">
    <property type="component" value="Unassembled WGS sequence"/>
</dbReference>
<evidence type="ECO:0000313" key="3">
    <source>
        <dbReference type="EMBL" id="QDO90542.1"/>
    </source>
</evidence>
<dbReference type="GO" id="GO:0006979">
    <property type="term" value="P:response to oxidative stress"/>
    <property type="evidence" value="ECO:0007669"/>
    <property type="project" value="InterPro"/>
</dbReference>